<feature type="non-terminal residue" evidence="1">
    <location>
        <position position="233"/>
    </location>
</feature>
<name>A0A3P7LZW7_LITSI</name>
<reference evidence="1 2" key="1">
    <citation type="submission" date="2018-08" db="EMBL/GenBank/DDBJ databases">
        <authorList>
            <person name="Laetsch R D."/>
            <person name="Stevens L."/>
            <person name="Kumar S."/>
            <person name="Blaxter L. M."/>
        </authorList>
    </citation>
    <scope>NUCLEOTIDE SEQUENCE [LARGE SCALE GENOMIC DNA]</scope>
</reference>
<gene>
    <name evidence="1" type="ORF">NLS_LOCUS9970</name>
</gene>
<dbReference type="OrthoDB" id="5855488at2759"/>
<dbReference type="EMBL" id="UYRX01002201">
    <property type="protein sequence ID" value="VDM92898.1"/>
    <property type="molecule type" value="Genomic_DNA"/>
</dbReference>
<proteinExistence type="predicted"/>
<keyword evidence="2" id="KW-1185">Reference proteome</keyword>
<dbReference type="OMA" id="CFTYGKQ"/>
<evidence type="ECO:0000313" key="2">
    <source>
        <dbReference type="Proteomes" id="UP000277928"/>
    </source>
</evidence>
<dbReference type="Proteomes" id="UP000277928">
    <property type="component" value="Unassembled WGS sequence"/>
</dbReference>
<organism evidence="1 2">
    <name type="scientific">Litomosoides sigmodontis</name>
    <name type="common">Filarial nematode worm</name>
    <dbReference type="NCBI Taxonomy" id="42156"/>
    <lineage>
        <taxon>Eukaryota</taxon>
        <taxon>Metazoa</taxon>
        <taxon>Ecdysozoa</taxon>
        <taxon>Nematoda</taxon>
        <taxon>Chromadorea</taxon>
        <taxon>Rhabditida</taxon>
        <taxon>Spirurina</taxon>
        <taxon>Spiruromorpha</taxon>
        <taxon>Filarioidea</taxon>
        <taxon>Onchocercidae</taxon>
        <taxon>Litomosoides</taxon>
    </lineage>
</organism>
<sequence length="233" mass="26576">MVSRSLFTGKVAAFFAQRTESLDEDVVNCTLGENYPPYIKQLPNLCIFGIKFTDGFNKELFDNDPSKDGVIASQLDTVGSDLCKLTQTNAKDLFQEIVILVDGHFSDLFVTCCKKCDYDSVIDVRIKLKSQFLRHRYAIIEQLEEGIGYEMMKRSVEYDTPMKCITEDYREQPVTGNNAVCYTYGEEEFVNMYAGEGYPLKLKNLLKMGQYNAAVANQKLGHHCKMHYARRST</sequence>
<evidence type="ECO:0000313" key="1">
    <source>
        <dbReference type="EMBL" id="VDM92898.1"/>
    </source>
</evidence>
<accession>A0A3P7LZW7</accession>
<dbReference type="AlphaFoldDB" id="A0A3P7LZW7"/>
<protein>
    <submittedName>
        <fullName evidence="1">Uncharacterized protein</fullName>
    </submittedName>
</protein>